<dbReference type="RefSeq" id="WP_167224549.1">
    <property type="nucleotide sequence ID" value="NZ_VUYU01000006.1"/>
</dbReference>
<feature type="signal peptide" evidence="1">
    <location>
        <begin position="1"/>
        <end position="24"/>
    </location>
</feature>
<sequence length="147" mass="16049">MRTVVNIILVALLASSLSAVQAQASAAAPQRVEDKKCGEFSQAGRYDCFSKLHAKSTVSLKKAEAAALQKIAQWFENDRYKNIARTTMRSAGVAFVRYREAKCAFADSLRGGAIGNAHEISRLACLGAANTERALELKRYTDHFPPD</sequence>
<dbReference type="Proteomes" id="UP000785613">
    <property type="component" value="Unassembled WGS sequence"/>
</dbReference>
<keyword evidence="1" id="KW-0732">Signal</keyword>
<feature type="domain" description="Lysozyme inhibitor LprI-like N-terminal" evidence="2">
    <location>
        <begin position="41"/>
        <end position="137"/>
    </location>
</feature>
<accession>A0ABX0LI16</accession>
<evidence type="ECO:0000259" key="2">
    <source>
        <dbReference type="Pfam" id="PF07007"/>
    </source>
</evidence>
<protein>
    <submittedName>
        <fullName evidence="3">DUF1311 domain-containing protein</fullName>
    </submittedName>
</protein>
<dbReference type="EMBL" id="VUYU01000006">
    <property type="protein sequence ID" value="NHZ34238.1"/>
    <property type="molecule type" value="Genomic_DNA"/>
</dbReference>
<gene>
    <name evidence="3" type="ORF">F0185_11645</name>
</gene>
<dbReference type="Gene3D" id="1.20.1270.180">
    <property type="match status" value="1"/>
</dbReference>
<evidence type="ECO:0000256" key="1">
    <source>
        <dbReference type="SAM" id="SignalP"/>
    </source>
</evidence>
<reference evidence="3 4" key="1">
    <citation type="submission" date="2019-09" db="EMBL/GenBank/DDBJ databases">
        <title>Taxonomy of Antarctic Massilia spp.: description of Massilia rubra sp. nov., Massilia aquatica sp. nov., Massilia mucilaginosa sp. nov., Massilia frigida sp. nov. isolated from streams, lakes and regoliths.</title>
        <authorList>
            <person name="Holochova P."/>
            <person name="Sedlacek I."/>
            <person name="Kralova S."/>
            <person name="Maslanova I."/>
            <person name="Busse H.-J."/>
            <person name="Stankova E."/>
            <person name="Vrbovska V."/>
            <person name="Kovarovic V."/>
            <person name="Bartak M."/>
            <person name="Svec P."/>
            <person name="Pantucek R."/>
        </authorList>
    </citation>
    <scope>NUCLEOTIDE SEQUENCE [LARGE SCALE GENOMIC DNA]</scope>
    <source>
        <strain evidence="3 4">CCM 8692</strain>
    </source>
</reference>
<comment type="caution">
    <text evidence="3">The sequence shown here is derived from an EMBL/GenBank/DDBJ whole genome shotgun (WGS) entry which is preliminary data.</text>
</comment>
<name>A0ABX0LI16_9BURK</name>
<dbReference type="InterPro" id="IPR009739">
    <property type="entry name" value="LprI-like_N"/>
</dbReference>
<proteinExistence type="predicted"/>
<dbReference type="Pfam" id="PF07007">
    <property type="entry name" value="LprI"/>
    <property type="match status" value="1"/>
</dbReference>
<evidence type="ECO:0000313" key="3">
    <source>
        <dbReference type="EMBL" id="NHZ34238.1"/>
    </source>
</evidence>
<evidence type="ECO:0000313" key="4">
    <source>
        <dbReference type="Proteomes" id="UP000785613"/>
    </source>
</evidence>
<feature type="chain" id="PRO_5047543799" evidence="1">
    <location>
        <begin position="25"/>
        <end position="147"/>
    </location>
</feature>
<organism evidence="3 4">
    <name type="scientific">Massilia rubra</name>
    <dbReference type="NCBI Taxonomy" id="2607910"/>
    <lineage>
        <taxon>Bacteria</taxon>
        <taxon>Pseudomonadati</taxon>
        <taxon>Pseudomonadota</taxon>
        <taxon>Betaproteobacteria</taxon>
        <taxon>Burkholderiales</taxon>
        <taxon>Oxalobacteraceae</taxon>
        <taxon>Telluria group</taxon>
        <taxon>Massilia</taxon>
    </lineage>
</organism>
<keyword evidence="4" id="KW-1185">Reference proteome</keyword>